<feature type="signal peptide" evidence="1">
    <location>
        <begin position="1"/>
        <end position="34"/>
    </location>
</feature>
<feature type="chain" id="PRO_5002778849" description="DUF3016 domain-containing protein" evidence="1">
    <location>
        <begin position="35"/>
        <end position="182"/>
    </location>
</feature>
<reference evidence="2 3" key="2">
    <citation type="journal article" date="2010" name="J. Bacteriol.">
        <title>Complete genome sequence of Beijerinckia indica subsp. indica.</title>
        <authorList>
            <person name="Tamas I."/>
            <person name="Dedysh S.N."/>
            <person name="Liesack W."/>
            <person name="Stott M.B."/>
            <person name="Alam M."/>
            <person name="Murrell J.C."/>
            <person name="Dunfield P.F."/>
        </authorList>
    </citation>
    <scope>NUCLEOTIDE SEQUENCE [LARGE SCALE GENOMIC DNA]</scope>
    <source>
        <strain evidence="3">ATCC 9039 / DSM 1715 / NCIMB 8712</strain>
    </source>
</reference>
<evidence type="ECO:0008006" key="4">
    <source>
        <dbReference type="Google" id="ProtNLM"/>
    </source>
</evidence>
<proteinExistence type="predicted"/>
<dbReference type="EMBL" id="CP001016">
    <property type="protein sequence ID" value="ACB95085.1"/>
    <property type="molecule type" value="Genomic_DNA"/>
</dbReference>
<keyword evidence="1" id="KW-0732">Signal</keyword>
<dbReference type="OrthoDB" id="7375703at2"/>
<dbReference type="HOGENOM" id="CLU_100616_1_0_5"/>
<dbReference type="RefSeq" id="WP_012384442.1">
    <property type="nucleotide sequence ID" value="NC_010581.1"/>
</dbReference>
<evidence type="ECO:0000313" key="2">
    <source>
        <dbReference type="EMBL" id="ACB95085.1"/>
    </source>
</evidence>
<dbReference type="STRING" id="395963.Bind_1446"/>
<dbReference type="Proteomes" id="UP000001695">
    <property type="component" value="Chromosome"/>
</dbReference>
<gene>
    <name evidence="2" type="ordered locus">Bind_1446</name>
</gene>
<dbReference type="AlphaFoldDB" id="B2IKP6"/>
<evidence type="ECO:0000256" key="1">
    <source>
        <dbReference type="SAM" id="SignalP"/>
    </source>
</evidence>
<dbReference type="Pfam" id="PF11454">
    <property type="entry name" value="DUF3016"/>
    <property type="match status" value="1"/>
</dbReference>
<dbReference type="InterPro" id="IPR021557">
    <property type="entry name" value="DUF3016"/>
</dbReference>
<accession>B2IKP6</accession>
<sequence>MHLVKDCFRPWRRGVIFSGALALCFALSQVQAKAAGIVKVIFLHPQNYSDPAFRNTTSVTPPWQVMNELGQAIQRMGQVYLSDDQTLTVEVLNIQLARYYNSWAFPGNQARYLSHTRPPPSIRLRYTLKVNGVVIIAAEETLSDINYLLDPLAPHSSNALSYEKALLDEWFQKRFVRMEPAI</sequence>
<organism evidence="2 3">
    <name type="scientific">Beijerinckia indica subsp. indica (strain ATCC 9039 / DSM 1715 / NCIMB 8712)</name>
    <dbReference type="NCBI Taxonomy" id="395963"/>
    <lineage>
        <taxon>Bacteria</taxon>
        <taxon>Pseudomonadati</taxon>
        <taxon>Pseudomonadota</taxon>
        <taxon>Alphaproteobacteria</taxon>
        <taxon>Hyphomicrobiales</taxon>
        <taxon>Beijerinckiaceae</taxon>
        <taxon>Beijerinckia</taxon>
    </lineage>
</organism>
<protein>
    <recommendedName>
        <fullName evidence="4">DUF3016 domain-containing protein</fullName>
    </recommendedName>
</protein>
<name>B2IKP6_BEII9</name>
<reference evidence="3" key="1">
    <citation type="submission" date="2008-03" db="EMBL/GenBank/DDBJ databases">
        <title>Complete sequence of chromosome of Beijerinckia indica subsp. indica ATCC 9039.</title>
        <authorList>
            <consortium name="US DOE Joint Genome Institute"/>
            <person name="Copeland A."/>
            <person name="Lucas S."/>
            <person name="Lapidus A."/>
            <person name="Glavina del Rio T."/>
            <person name="Dalin E."/>
            <person name="Tice H."/>
            <person name="Bruce D."/>
            <person name="Goodwin L."/>
            <person name="Pitluck S."/>
            <person name="LaButti K."/>
            <person name="Schmutz J."/>
            <person name="Larimer F."/>
            <person name="Land M."/>
            <person name="Hauser L."/>
            <person name="Kyrpides N."/>
            <person name="Mikhailova N."/>
            <person name="Dunfield P.F."/>
            <person name="Dedysh S.N."/>
            <person name="Liesack W."/>
            <person name="Saw J.H."/>
            <person name="Alam M."/>
            <person name="Chen Y."/>
            <person name="Murrell J.C."/>
            <person name="Richardson P."/>
        </authorList>
    </citation>
    <scope>NUCLEOTIDE SEQUENCE [LARGE SCALE GENOMIC DNA]</scope>
    <source>
        <strain evidence="3">ATCC 9039 / DSM 1715 / NCIMB 8712</strain>
    </source>
</reference>
<evidence type="ECO:0000313" key="3">
    <source>
        <dbReference type="Proteomes" id="UP000001695"/>
    </source>
</evidence>
<keyword evidence="3" id="KW-1185">Reference proteome</keyword>
<dbReference type="KEGG" id="bid:Bind_1446"/>